<dbReference type="GO" id="GO:0005524">
    <property type="term" value="F:ATP binding"/>
    <property type="evidence" value="ECO:0007669"/>
    <property type="project" value="UniProtKB-KW"/>
</dbReference>
<dbReference type="SUPFAM" id="SSF55144">
    <property type="entry name" value="LigT-like"/>
    <property type="match status" value="1"/>
</dbReference>
<keyword evidence="8" id="KW-0539">Nucleus</keyword>
<protein>
    <recommendedName>
        <fullName evidence="3">polynucleotide adenylyltransferase</fullName>
        <ecNumber evidence="3">2.7.7.19</ecNumber>
    </recommendedName>
</protein>
<comment type="similarity">
    <text evidence="2">Belongs to the poly(A) polymerase family.</text>
</comment>
<sequence length="1249" mass="139406">MAHFQPSSSPNTALALVLPESTMEIIQPLRSFYDAAAIKWPPHLNLFYPFVHPSAIESVSEYLTEHLHTIFKDPLSIRFGSVEVFGGGKKRPSFLVLRPDKESEELIQDFYELLGREFPEVRNAVTRKEFKPHLTIGQVYGGNEGKIFHFQEKFKMLCKAIGEVEVGLATMQRVDGKMTYVRTWGVKEYPFTLSLECVPGSVVKRDTWTYKSAAYDSGDEGSEDHEDREEEQTLNKWERVNIVEETKTAGRSLTLSTYNVFVDTDDTKNQDSRWWAICKKLIASNSTIICLQEVSDGCLAMIGNSWEVRQKYPYISHSPEKPLLRLRNCIILSSVPFSWEEVSTDIQGRSICLAKFDQFGFYSTPAPIESEDEDAPGPPTAWHPLIVANVHLPAYHTDEAVKLRTDYVGLVKSHLDTDYPGNPVIIVGDMNIANDASISHAVAHKIITQSSGAAYGDLFPPASYADAWLVAGEGLEGNTFDPTTNTIAFENAGHGSSIPIVPQRYDRVYVRLQGGDNLLIRETRVVLDTSVPPSSDHYMLTSKLSFIDSSKQPTPETLLSLPQTALQDSDLIELLKSNSCFPTPAETALRHQAVASLTACLNGLPDLTTAPENSSDTTFTLRLVPVGSFGLGTYTSTSDTDILAIGSISTPLFWRIAKQRIKRFRGKAADSSSLTSSDALSVKIVRYVDATIPMLILLIGDKIRIDLQYTTTVSVLANFDTIPFQPLNSPLWNLTVPTLKKLQAWRDLLFLLSRIPNLAKYRLAYHFIKLWAEKKGVYSSKFGFFGGVHISLLLARVAMLLPPTATASQLIAAFFTHYSTTKWDDSVIFMPGTGKVLRYQRATRDKMVILTINTPVINVAANATIHTVHTLSSELEKAAAKFELDATFSDVVGNFGDDTSKEIPIGVNEFLGGYNRYIKVDVQFWGLNRQGGRALVGWVESRLVGLLVELGRQTPGLDARIWPGRFHETKAQQLEAEEGADGEQKEEKKEEMGELRGFYLVALSPSSKSSQMTKEEKRNGEAAFAAVLRNFETAVTKHKEKYDPSTSWISVSCVKPDEFVTEKGNTVELDLTMVWDGGEADENGDGIPDDEDSEEEEDPDIADLLLDGEEAEDEDDFFGSLRKGSKKNKNASAVTQKNSGPTAKLRPSHEVFNRLKWDSKYDASAYVIGYEDRFRGVLEIGVDKWKTEMSDEEFVPMHRNAVDVFANFGHEVKPSQCIMQQYIKPFDVVHIRNTNNDELRVQTRLAKQV</sequence>
<dbReference type="Gene3D" id="3.60.10.10">
    <property type="entry name" value="Endonuclease/exonuclease/phosphatase"/>
    <property type="match status" value="1"/>
</dbReference>
<dbReference type="Gene3D" id="1.10.1410.10">
    <property type="match status" value="1"/>
</dbReference>
<feature type="region of interest" description="Disordered" evidence="9">
    <location>
        <begin position="1118"/>
        <end position="1144"/>
    </location>
</feature>
<dbReference type="InterPro" id="IPR007012">
    <property type="entry name" value="PolA_pol_cen_dom"/>
</dbReference>
<evidence type="ECO:0000256" key="3">
    <source>
        <dbReference type="ARBA" id="ARBA00012388"/>
    </source>
</evidence>
<feature type="region of interest" description="Disordered" evidence="9">
    <location>
        <begin position="1076"/>
        <end position="1099"/>
    </location>
</feature>
<keyword evidence="5" id="KW-0808">Transferase</keyword>
<dbReference type="InterPro" id="IPR009097">
    <property type="entry name" value="Cyclic_Pdiesterase"/>
</dbReference>
<reference evidence="12 13" key="1">
    <citation type="submission" date="2020-01" db="EMBL/GenBank/DDBJ databases">
        <authorList>
            <person name="Palmer J.M."/>
        </authorList>
    </citation>
    <scope>NUCLEOTIDE SEQUENCE [LARGE SCALE GENOMIC DNA]</scope>
    <source>
        <strain evidence="12 13">TWF970</strain>
    </source>
</reference>
<dbReference type="GO" id="GO:0031123">
    <property type="term" value="P:RNA 3'-end processing"/>
    <property type="evidence" value="ECO:0007669"/>
    <property type="project" value="InterPro"/>
</dbReference>
<dbReference type="Pfam" id="PF13563">
    <property type="entry name" value="2_5_RNA_ligase2"/>
    <property type="match status" value="1"/>
</dbReference>
<dbReference type="PANTHER" id="PTHR10682:SF23">
    <property type="entry name" value="POLYNUCLEOTIDE ADENYLYLTRANSFERASE"/>
    <property type="match status" value="1"/>
</dbReference>
<dbReference type="PANTHER" id="PTHR10682">
    <property type="entry name" value="POLY A POLYMERASE"/>
    <property type="match status" value="1"/>
</dbReference>
<dbReference type="GO" id="GO:0005634">
    <property type="term" value="C:nucleus"/>
    <property type="evidence" value="ECO:0007669"/>
    <property type="project" value="UniProtKB-SubCell"/>
</dbReference>
<organism evidence="12 13">
    <name type="scientific">Orbilia oligospora</name>
    <name type="common">Nematode-trapping fungus</name>
    <name type="synonym">Arthrobotrys oligospora</name>
    <dbReference type="NCBI Taxonomy" id="2813651"/>
    <lineage>
        <taxon>Eukaryota</taxon>
        <taxon>Fungi</taxon>
        <taxon>Dikarya</taxon>
        <taxon>Ascomycota</taxon>
        <taxon>Pezizomycotina</taxon>
        <taxon>Orbiliomycetes</taxon>
        <taxon>Orbiliales</taxon>
        <taxon>Orbiliaceae</taxon>
        <taxon>Orbilia</taxon>
    </lineage>
</organism>
<keyword evidence="6" id="KW-0547">Nucleotide-binding</keyword>
<gene>
    <name evidence="12" type="ORF">TWF970_001181</name>
</gene>
<name>A0A7C8VSS9_ORBOL</name>
<evidence type="ECO:0000256" key="9">
    <source>
        <dbReference type="SAM" id="MobiDB-lite"/>
    </source>
</evidence>
<comment type="subcellular location">
    <subcellularLocation>
        <location evidence="1">Nucleus</location>
    </subcellularLocation>
</comment>
<keyword evidence="7" id="KW-0067">ATP-binding</keyword>
<evidence type="ECO:0000256" key="7">
    <source>
        <dbReference type="ARBA" id="ARBA00022840"/>
    </source>
</evidence>
<comment type="caution">
    <text evidence="12">The sequence shown here is derived from an EMBL/GenBank/DDBJ whole genome shotgun (WGS) entry which is preliminary data.</text>
</comment>
<evidence type="ECO:0000259" key="10">
    <source>
        <dbReference type="Pfam" id="PF04457"/>
    </source>
</evidence>
<dbReference type="SUPFAM" id="SSF81631">
    <property type="entry name" value="PAP/OAS1 substrate-binding domain"/>
    <property type="match status" value="1"/>
</dbReference>
<dbReference type="Proteomes" id="UP000474640">
    <property type="component" value="Unassembled WGS sequence"/>
</dbReference>
<dbReference type="GO" id="GO:0006397">
    <property type="term" value="P:mRNA processing"/>
    <property type="evidence" value="ECO:0007669"/>
    <property type="project" value="UniProtKB-KW"/>
</dbReference>
<evidence type="ECO:0000313" key="13">
    <source>
        <dbReference type="Proteomes" id="UP000474640"/>
    </source>
</evidence>
<dbReference type="Pfam" id="PF04457">
    <property type="entry name" value="MJ1316"/>
    <property type="match status" value="1"/>
</dbReference>
<dbReference type="InterPro" id="IPR036691">
    <property type="entry name" value="Endo/exonu/phosph_ase_sf"/>
</dbReference>
<feature type="domain" description="MJ1316 RNA cyclic group end recognition" evidence="10">
    <location>
        <begin position="1145"/>
        <end position="1199"/>
    </location>
</feature>
<evidence type="ECO:0000313" key="12">
    <source>
        <dbReference type="EMBL" id="KAF3283203.1"/>
    </source>
</evidence>
<feature type="compositionally biased region" description="Polar residues" evidence="9">
    <location>
        <begin position="1130"/>
        <end position="1141"/>
    </location>
</feature>
<evidence type="ECO:0000256" key="5">
    <source>
        <dbReference type="ARBA" id="ARBA00022679"/>
    </source>
</evidence>
<dbReference type="InterPro" id="IPR043519">
    <property type="entry name" value="NT_sf"/>
</dbReference>
<evidence type="ECO:0000256" key="4">
    <source>
        <dbReference type="ARBA" id="ARBA00022664"/>
    </source>
</evidence>
<feature type="compositionally biased region" description="Acidic residues" evidence="9">
    <location>
        <begin position="1078"/>
        <end position="1099"/>
    </location>
</feature>
<dbReference type="Gene3D" id="3.90.1140.10">
    <property type="entry name" value="Cyclic phosphodiesterase"/>
    <property type="match status" value="1"/>
</dbReference>
<dbReference type="SUPFAM" id="SSF81301">
    <property type="entry name" value="Nucleotidyltransferase"/>
    <property type="match status" value="1"/>
</dbReference>
<dbReference type="GO" id="GO:1990817">
    <property type="term" value="F:poly(A) RNA polymerase activity"/>
    <property type="evidence" value="ECO:0007669"/>
    <property type="project" value="UniProtKB-EC"/>
</dbReference>
<dbReference type="InterPro" id="IPR011068">
    <property type="entry name" value="NuclTrfase_I-like_C"/>
</dbReference>
<evidence type="ECO:0000256" key="8">
    <source>
        <dbReference type="ARBA" id="ARBA00023242"/>
    </source>
</evidence>
<dbReference type="SUPFAM" id="SSF56219">
    <property type="entry name" value="DNase I-like"/>
    <property type="match status" value="1"/>
</dbReference>
<accession>A0A7C8VSS9</accession>
<evidence type="ECO:0000256" key="6">
    <source>
        <dbReference type="ARBA" id="ARBA00022741"/>
    </source>
</evidence>
<dbReference type="AlphaFoldDB" id="A0A7C8VSS9"/>
<dbReference type="OrthoDB" id="10263155at2759"/>
<proteinExistence type="inferred from homology"/>
<dbReference type="GO" id="GO:0003723">
    <property type="term" value="F:RNA binding"/>
    <property type="evidence" value="ECO:0007669"/>
    <property type="project" value="InterPro"/>
</dbReference>
<dbReference type="InterPro" id="IPR040459">
    <property type="entry name" value="MJ1316"/>
</dbReference>
<evidence type="ECO:0000256" key="1">
    <source>
        <dbReference type="ARBA" id="ARBA00004123"/>
    </source>
</evidence>
<dbReference type="Gene3D" id="3.30.460.10">
    <property type="entry name" value="Beta Polymerase, domain 2"/>
    <property type="match status" value="1"/>
</dbReference>
<dbReference type="EMBL" id="JAABOJ010000011">
    <property type="protein sequence ID" value="KAF3283203.1"/>
    <property type="molecule type" value="Genomic_DNA"/>
</dbReference>
<evidence type="ECO:0000259" key="11">
    <source>
        <dbReference type="Pfam" id="PF04928"/>
    </source>
</evidence>
<dbReference type="Pfam" id="PF04928">
    <property type="entry name" value="PAP_central"/>
    <property type="match status" value="1"/>
</dbReference>
<keyword evidence="4" id="KW-0507">mRNA processing</keyword>
<dbReference type="SUPFAM" id="SSF55003">
    <property type="entry name" value="PAP/Archaeal CCA-adding enzyme, C-terminal domain"/>
    <property type="match status" value="1"/>
</dbReference>
<evidence type="ECO:0000256" key="2">
    <source>
        <dbReference type="ARBA" id="ARBA00010912"/>
    </source>
</evidence>
<dbReference type="EC" id="2.7.7.19" evidence="3"/>
<feature type="domain" description="Poly(A) polymerase central" evidence="11">
    <location>
        <begin position="761"/>
        <end position="879"/>
    </location>
</feature>